<dbReference type="Pfam" id="PF22828">
    <property type="entry name" value="HphA_N"/>
    <property type="match status" value="1"/>
</dbReference>
<dbReference type="InterPro" id="IPR054536">
    <property type="entry name" value="HphA_C"/>
</dbReference>
<dbReference type="Proteomes" id="UP000325606">
    <property type="component" value="Chromosome"/>
</dbReference>
<dbReference type="KEGG" id="nik:F5I99_03755"/>
<evidence type="ECO:0000313" key="4">
    <source>
        <dbReference type="EMBL" id="QEW05673.1"/>
    </source>
</evidence>
<feature type="domain" description="HphA N-terminal heme-binding" evidence="2">
    <location>
        <begin position="21"/>
        <end position="133"/>
    </location>
</feature>
<dbReference type="InterPro" id="IPR054535">
    <property type="entry name" value="HphA_N"/>
</dbReference>
<evidence type="ECO:0000259" key="2">
    <source>
        <dbReference type="Pfam" id="PF22828"/>
    </source>
</evidence>
<dbReference type="SUPFAM" id="SSF56925">
    <property type="entry name" value="OMPA-like"/>
    <property type="match status" value="1"/>
</dbReference>
<name>A0A5J6LAV2_9GAMM</name>
<accession>A0A5J6LAV2</accession>
<evidence type="ECO:0000256" key="1">
    <source>
        <dbReference type="SAM" id="SignalP"/>
    </source>
</evidence>
<keyword evidence="1" id="KW-0732">Signal</keyword>
<dbReference type="InterPro" id="IPR011250">
    <property type="entry name" value="OMP/PagP_B-barrel"/>
</dbReference>
<dbReference type="EMBL" id="CP044222">
    <property type="protein sequence ID" value="QEW05673.1"/>
    <property type="molecule type" value="Genomic_DNA"/>
</dbReference>
<proteinExistence type="predicted"/>
<feature type="chain" id="PRO_5023807959" description="Transferrin-binding protein B C-lobe/N-lobe beta barrel domain-containing protein" evidence="1">
    <location>
        <begin position="23"/>
        <end position="266"/>
    </location>
</feature>
<dbReference type="Gene3D" id="2.40.160.90">
    <property type="match status" value="1"/>
</dbReference>
<dbReference type="Pfam" id="PF22829">
    <property type="entry name" value="HphA_C"/>
    <property type="match status" value="1"/>
</dbReference>
<protein>
    <recommendedName>
        <fullName evidence="6">Transferrin-binding protein B C-lobe/N-lobe beta barrel domain-containing protein</fullName>
    </recommendedName>
</protein>
<evidence type="ECO:0000259" key="3">
    <source>
        <dbReference type="Pfam" id="PF22829"/>
    </source>
</evidence>
<keyword evidence="5" id="KW-1185">Reference proteome</keyword>
<reference evidence="4 5" key="1">
    <citation type="submission" date="2019-09" db="EMBL/GenBank/DDBJ databases">
        <title>Nitrincola iocasae sp. nov., a bacterium isolated from the sediment collected at a cold seep field in South China Sea.</title>
        <authorList>
            <person name="Zhang H."/>
            <person name="Wang H."/>
            <person name="Li C."/>
        </authorList>
    </citation>
    <scope>NUCLEOTIDE SEQUENCE [LARGE SCALE GENOMIC DNA]</scope>
    <source>
        <strain evidence="4 5">KXZD1103</strain>
    </source>
</reference>
<dbReference type="NCBIfam" id="NF041636">
    <property type="entry name" value="slam_lipo"/>
    <property type="match status" value="1"/>
</dbReference>
<gene>
    <name evidence="4" type="ORF">F5I99_03755</name>
</gene>
<dbReference type="InterPro" id="IPR054843">
    <property type="entry name" value="Slam_hemophilin_C"/>
</dbReference>
<feature type="domain" description="HphA C-terminal" evidence="3">
    <location>
        <begin position="152"/>
        <end position="263"/>
    </location>
</feature>
<sequence>MYKSQLFLAIAATLVVSGAANAFDGDSSNTSNVAVGVSTVNAPPFHYPNRAGIAVNSSGLTNFVDFESLKNYGSSNNSTVDWGTHTVYELNFPYTGAPEDHDNLGVFSFAQAGDGDVWFGEWSAYGTSDATRTVYYSGLNEDTSIPGSISVPVEATYNVVGINNYDPTSGGNLLSGQFDATFYGVTGTLTGDIENASGFNINIGNATISATAVISSSNAVASDTGGTLASSGTVSGRFFNSYADLAGIVDFSGTQYDTAFGGSVAD</sequence>
<feature type="signal peptide" evidence="1">
    <location>
        <begin position="1"/>
        <end position="22"/>
    </location>
</feature>
<organism evidence="4 5">
    <name type="scientific">Nitrincola iocasae</name>
    <dbReference type="NCBI Taxonomy" id="2614693"/>
    <lineage>
        <taxon>Bacteria</taxon>
        <taxon>Pseudomonadati</taxon>
        <taxon>Pseudomonadota</taxon>
        <taxon>Gammaproteobacteria</taxon>
        <taxon>Oceanospirillales</taxon>
        <taxon>Oceanospirillaceae</taxon>
        <taxon>Nitrincola</taxon>
    </lineage>
</organism>
<evidence type="ECO:0000313" key="5">
    <source>
        <dbReference type="Proteomes" id="UP000325606"/>
    </source>
</evidence>
<dbReference type="RefSeq" id="WP_151053717.1">
    <property type="nucleotide sequence ID" value="NZ_CP044222.1"/>
</dbReference>
<dbReference type="AlphaFoldDB" id="A0A5J6LAV2"/>
<evidence type="ECO:0008006" key="6">
    <source>
        <dbReference type="Google" id="ProtNLM"/>
    </source>
</evidence>